<keyword evidence="3" id="KW-1185">Reference proteome</keyword>
<accession>A0A7J7MHU4</accession>
<reference evidence="2 3" key="1">
    <citation type="journal article" date="2020" name="IScience">
        <title>Genome Sequencing of the Endangered Kingdonia uniflora (Circaeasteraceae, Ranunculales) Reveals Potential Mechanisms of Evolutionary Specialization.</title>
        <authorList>
            <person name="Sun Y."/>
            <person name="Deng T."/>
            <person name="Zhang A."/>
            <person name="Moore M.J."/>
            <person name="Landis J.B."/>
            <person name="Lin N."/>
            <person name="Zhang H."/>
            <person name="Zhang X."/>
            <person name="Huang J."/>
            <person name="Zhang X."/>
            <person name="Sun H."/>
            <person name="Wang H."/>
        </authorList>
    </citation>
    <scope>NUCLEOTIDE SEQUENCE [LARGE SCALE GENOMIC DNA]</scope>
    <source>
        <strain evidence="2">TB1705</strain>
        <tissue evidence="2">Leaf</tissue>
    </source>
</reference>
<evidence type="ECO:0000256" key="1">
    <source>
        <dbReference type="SAM" id="MobiDB-lite"/>
    </source>
</evidence>
<dbReference type="EMBL" id="JACGCM010001497">
    <property type="protein sequence ID" value="KAF6154466.1"/>
    <property type="molecule type" value="Genomic_DNA"/>
</dbReference>
<evidence type="ECO:0000313" key="2">
    <source>
        <dbReference type="EMBL" id="KAF6154466.1"/>
    </source>
</evidence>
<dbReference type="Proteomes" id="UP000541444">
    <property type="component" value="Unassembled WGS sequence"/>
</dbReference>
<sequence>GISQAGLPLFNQLSLVRPRQQLTLIATALPSSSSEEDQELWGNGYATADSKGWGTPVTAYFFGTESSRDTPSTSSKGKGVLKRSRDSEVSGDCYGDCAGPAKGILLREQRTPKRPPSR</sequence>
<comment type="caution">
    <text evidence="2">The sequence shown here is derived from an EMBL/GenBank/DDBJ whole genome shotgun (WGS) entry which is preliminary data.</text>
</comment>
<gene>
    <name evidence="2" type="ORF">GIB67_028358</name>
</gene>
<organism evidence="2 3">
    <name type="scientific">Kingdonia uniflora</name>
    <dbReference type="NCBI Taxonomy" id="39325"/>
    <lineage>
        <taxon>Eukaryota</taxon>
        <taxon>Viridiplantae</taxon>
        <taxon>Streptophyta</taxon>
        <taxon>Embryophyta</taxon>
        <taxon>Tracheophyta</taxon>
        <taxon>Spermatophyta</taxon>
        <taxon>Magnoliopsida</taxon>
        <taxon>Ranunculales</taxon>
        <taxon>Circaeasteraceae</taxon>
        <taxon>Kingdonia</taxon>
    </lineage>
</organism>
<name>A0A7J7MHU4_9MAGN</name>
<evidence type="ECO:0000313" key="3">
    <source>
        <dbReference type="Proteomes" id="UP000541444"/>
    </source>
</evidence>
<feature type="non-terminal residue" evidence="2">
    <location>
        <position position="118"/>
    </location>
</feature>
<protein>
    <submittedName>
        <fullName evidence="2">Uncharacterized protein</fullName>
    </submittedName>
</protein>
<dbReference type="AlphaFoldDB" id="A0A7J7MHU4"/>
<feature type="region of interest" description="Disordered" evidence="1">
    <location>
        <begin position="64"/>
        <end position="118"/>
    </location>
</feature>
<proteinExistence type="predicted"/>